<dbReference type="GO" id="GO:2001135">
    <property type="term" value="P:regulation of endocytic recycling"/>
    <property type="evidence" value="ECO:0007669"/>
    <property type="project" value="TreeGrafter"/>
</dbReference>
<gene>
    <name evidence="4" type="primary">LOC106072714</name>
</gene>
<dbReference type="InterPro" id="IPR034753">
    <property type="entry name" value="hSac2"/>
</dbReference>
<dbReference type="InterPro" id="IPR002013">
    <property type="entry name" value="SAC_dom"/>
</dbReference>
<dbReference type="PROSITE" id="PS50275">
    <property type="entry name" value="SAC"/>
    <property type="match status" value="1"/>
</dbReference>
<feature type="domain" description="SAC" evidence="1">
    <location>
        <begin position="167"/>
        <end position="515"/>
    </location>
</feature>
<evidence type="ECO:0000313" key="3">
    <source>
        <dbReference type="Proteomes" id="UP001165740"/>
    </source>
</evidence>
<dbReference type="GO" id="GO:0043812">
    <property type="term" value="F:phosphatidylinositol-4-phosphate phosphatase activity"/>
    <property type="evidence" value="ECO:0007669"/>
    <property type="project" value="TreeGrafter"/>
</dbReference>
<dbReference type="Pfam" id="PF02383">
    <property type="entry name" value="Syja_N"/>
    <property type="match status" value="1"/>
</dbReference>
<dbReference type="InterPro" id="IPR022158">
    <property type="entry name" value="Inositol_phosphatase"/>
</dbReference>
<feature type="domain" description="HSac2" evidence="2">
    <location>
        <begin position="586"/>
        <end position="766"/>
    </location>
</feature>
<protein>
    <submittedName>
        <fullName evidence="4">Phosphatidylinositide phosphatase SAC2-like</fullName>
    </submittedName>
</protein>
<keyword evidence="3" id="KW-1185">Reference proteome</keyword>
<sequence>MELYHTDLHYILWDNNFSLWCNRSNGKLEPKKGDELYNAWNPVYVGQVYGLVGKVKLHPDSEWRLLLIKQRSDVCKIAGNANIYKVKKIVVLPLTVTDNTADLDLEFSQKPHFGNKKSEKTGQSSEAQISLRGTWNTLKTAAENVKSKKKEIKDKEKFEKRILEELLKMYNESGYFYYSDDFDVTNSLQRQNSPNYDKTLPLWKRADERFFWNKHMLLELMETNDPLADHWMTPIIQGFVQMETCIMDFDEDRKSDMSSSVDFPSRRLDPLGYNISIISRRSRHRAGTRSRKRGINDHGACANYVETEQIIEFSPHLASFVQVRGSIPVFWSQTGFKYRPPPRLDKDAEESHQAFLLHFKEQLELYQKVVVVSLAELAGKEQILGDAYMAHVLRYNSPDVTYITFDFHEYCRGMRFENVSLLTDGIKDIIKDMRYCWVDTKGVICEQKGVFRVNCVDCLDRTNVVQTAIARIVMETQFRKLGLLPPEESLPSSCRKTYQQIWANNGDVISRQYAGTAALKGDYTRTGERKLTGLMKDGVNSASRYYLRFRDAYRQAAIDLTLGQPVPESIFVPSSEGDDIDACEISDKEENLKMIIEDCKKMLIVEPELCHGGWALVNADPSEGDSDQQDMDIILLLSQRSVYVAWYDDEAEQVTRYQRIYLEDVDRIEIGMEPARFTSKHLCLRLIYHHQEGEGLFHMFRVPANRFFNNKSIAIQTQEDARDHLRIIADTFKNAQQIMGMELEIVEKPKLDKKKATAHPDIVDILQQQHENSLASISLPRDISADMSSSITEDPGMARLQPDATAGTSDAVPIRSKSPLDFLSSLPRPNLTAATSRFSFPKPNLKVNLQNLNLMKKIRRIKDNEEQQEDSEVDIIDETTKDVVLDSCGILASSPNQIILSSMHLKAENKRNSSHMESSHSNFEPMIEEGSSRKAFNFEDMESNSYVRLDHVNSGTNLLSSTEQDMNHTVQPNVLRYSTGSNWKEMKLGTEGVLSYTEDKEEEEDEEDYTSMKEVQAILDKCHQLHHPHMKTSLSDTTISMNLVSVPDDGPGVSKADNRESGLMSRLKLKVSNLSRPSSKVTDSLIPGTNIRKSQRALEVFEQLLKEQNPGECKTCFMFI</sequence>
<dbReference type="GO" id="GO:0046856">
    <property type="term" value="P:phosphatidylinositol dephosphorylation"/>
    <property type="evidence" value="ECO:0007669"/>
    <property type="project" value="TreeGrafter"/>
</dbReference>
<reference evidence="4" key="1">
    <citation type="submission" date="2025-08" db="UniProtKB">
        <authorList>
            <consortium name="RefSeq"/>
        </authorList>
    </citation>
    <scope>IDENTIFICATION</scope>
</reference>
<dbReference type="GO" id="GO:0045334">
    <property type="term" value="C:clathrin-coated endocytic vesicle"/>
    <property type="evidence" value="ECO:0007669"/>
    <property type="project" value="TreeGrafter"/>
</dbReference>
<dbReference type="OMA" id="ALHKESQ"/>
<name>A0A9W2ZQV6_BIOGL</name>
<dbReference type="RefSeq" id="XP_055877348.1">
    <property type="nucleotide sequence ID" value="XM_056021373.1"/>
</dbReference>
<evidence type="ECO:0000313" key="4">
    <source>
        <dbReference type="RefSeq" id="XP_055877348.1"/>
    </source>
</evidence>
<evidence type="ECO:0000259" key="2">
    <source>
        <dbReference type="PROSITE" id="PS51791"/>
    </source>
</evidence>
<organism evidence="3 4">
    <name type="scientific">Biomphalaria glabrata</name>
    <name type="common">Bloodfluke planorb</name>
    <name type="synonym">Freshwater snail</name>
    <dbReference type="NCBI Taxonomy" id="6526"/>
    <lineage>
        <taxon>Eukaryota</taxon>
        <taxon>Metazoa</taxon>
        <taxon>Spiralia</taxon>
        <taxon>Lophotrochozoa</taxon>
        <taxon>Mollusca</taxon>
        <taxon>Gastropoda</taxon>
        <taxon>Heterobranchia</taxon>
        <taxon>Euthyneura</taxon>
        <taxon>Panpulmonata</taxon>
        <taxon>Hygrophila</taxon>
        <taxon>Lymnaeoidea</taxon>
        <taxon>Planorbidae</taxon>
        <taxon>Biomphalaria</taxon>
    </lineage>
</organism>
<proteinExistence type="predicted"/>
<dbReference type="PROSITE" id="PS51791">
    <property type="entry name" value="HSAC2"/>
    <property type="match status" value="1"/>
</dbReference>
<accession>A0A9W2ZQV6</accession>
<dbReference type="Proteomes" id="UP001165740">
    <property type="component" value="Chromosome 1"/>
</dbReference>
<dbReference type="Pfam" id="PF12456">
    <property type="entry name" value="hSac2"/>
    <property type="match status" value="1"/>
</dbReference>
<dbReference type="OrthoDB" id="405996at2759"/>
<dbReference type="PANTHER" id="PTHR45662:SF8">
    <property type="entry name" value="PHOSPHATIDYLINOSITIDE PHOSPHATASE SAC2"/>
    <property type="match status" value="1"/>
</dbReference>
<evidence type="ECO:0000259" key="1">
    <source>
        <dbReference type="PROSITE" id="PS50275"/>
    </source>
</evidence>
<dbReference type="GeneID" id="106072714"/>
<dbReference type="AlphaFoldDB" id="A0A9W2ZQV6"/>
<dbReference type="PANTHER" id="PTHR45662">
    <property type="entry name" value="PHOSPHATIDYLINOSITIDE PHOSPHATASE SAC1"/>
    <property type="match status" value="1"/>
</dbReference>
<dbReference type="GO" id="GO:0005769">
    <property type="term" value="C:early endosome"/>
    <property type="evidence" value="ECO:0007669"/>
    <property type="project" value="TreeGrafter"/>
</dbReference>